<feature type="compositionally biased region" description="Gly residues" evidence="1">
    <location>
        <begin position="559"/>
        <end position="575"/>
    </location>
</feature>
<dbReference type="PROSITE" id="PS50231">
    <property type="entry name" value="RICIN_B_LECTIN"/>
    <property type="match status" value="1"/>
</dbReference>
<feature type="compositionally biased region" description="Low complexity" evidence="1">
    <location>
        <begin position="625"/>
        <end position="645"/>
    </location>
</feature>
<evidence type="ECO:0000256" key="1">
    <source>
        <dbReference type="SAM" id="MobiDB-lite"/>
    </source>
</evidence>
<feature type="domain" description="Ricin B lectin" evidence="2">
    <location>
        <begin position="375"/>
        <end position="499"/>
    </location>
</feature>
<proteinExistence type="predicted"/>
<evidence type="ECO:0000259" key="2">
    <source>
        <dbReference type="SMART" id="SM00458"/>
    </source>
</evidence>
<feature type="compositionally biased region" description="Gly residues" evidence="1">
    <location>
        <begin position="501"/>
        <end position="531"/>
    </location>
</feature>
<dbReference type="SUPFAM" id="SSF50370">
    <property type="entry name" value="Ricin B-like lectins"/>
    <property type="match status" value="1"/>
</dbReference>
<feature type="compositionally biased region" description="Pro residues" evidence="1">
    <location>
        <begin position="1"/>
        <end position="16"/>
    </location>
</feature>
<feature type="compositionally biased region" description="Basic residues" evidence="1">
    <location>
        <begin position="293"/>
        <end position="303"/>
    </location>
</feature>
<dbReference type="SMART" id="SM00458">
    <property type="entry name" value="RICIN"/>
    <property type="match status" value="1"/>
</dbReference>
<reference evidence="3 4" key="1">
    <citation type="submission" date="2024-06" db="EMBL/GenBank/DDBJ databases">
        <title>The Natural Products Discovery Center: Release of the First 8490 Sequenced Strains for Exploring Actinobacteria Biosynthetic Diversity.</title>
        <authorList>
            <person name="Kalkreuter E."/>
            <person name="Kautsar S.A."/>
            <person name="Yang D."/>
            <person name="Bader C.D."/>
            <person name="Teijaro C.N."/>
            <person name="Fluegel L."/>
            <person name="Davis C.M."/>
            <person name="Simpson J.R."/>
            <person name="Lauterbach L."/>
            <person name="Steele A.D."/>
            <person name="Gui C."/>
            <person name="Meng S."/>
            <person name="Li G."/>
            <person name="Viehrig K."/>
            <person name="Ye F."/>
            <person name="Su P."/>
            <person name="Kiefer A.F."/>
            <person name="Nichols A."/>
            <person name="Cepeda A.J."/>
            <person name="Yan W."/>
            <person name="Fan B."/>
            <person name="Jiang Y."/>
            <person name="Adhikari A."/>
            <person name="Zheng C.-J."/>
            <person name="Schuster L."/>
            <person name="Cowan T.M."/>
            <person name="Smanski M.J."/>
            <person name="Chevrette M.G."/>
            <person name="De Carvalho L.P.S."/>
            <person name="Shen B."/>
        </authorList>
    </citation>
    <scope>NUCLEOTIDE SEQUENCE [LARGE SCALE GENOMIC DNA]</scope>
    <source>
        <strain evidence="3 4">NPDC020594</strain>
    </source>
</reference>
<sequence>MQSSHPPRPPHPPLPGPAGESDRALVARLSGPHDGRHHAVALLLARHWRATRDYAVVCLTAAGPSAHMVATAAFHQVLGGAAGGALRPRLLVAVRDTVRAWAADEVARIALPELRKTTGGRGLRATKPGPPENRQLAARAFRALPGTAQCLLWHTEVEAEPINIPAGLSGVDTATATTTLEQTREQFRAGCVRAHRELAPTEECRYYNRLLDVPIRRGGALLPDVRRHLTVCAHCRYAAEQLGLFDDALPLLLAETVLGWGARRYLDSRPGRAVREEWPPPPAPSAAPPVTGGRHRTGPGHRHRKAVAIGVGLTSLVLLAGVLVVRSRSEDNRAPVPGATWGAPAGGITRPNGTGGRPATSPSAASAGAPVEVARGALRGLASGLCLDVRGDRITAGAGARLAPCSAAASQQWSYQDDGLLRSAADPTLCLAADPRTKSVALAGCVVPAGEVSYDVTVRGEILLRRHHGLALTPGSGRPGAGVEVGERDGSAKQRWVLAAGAGGTARSGAGPEGFGTGTEGFGTGTDGSGPGSDVWPEGFGAGPVGPRPARPRHAAGSGRTGGGRPEASKGGAGQAPGREGAVAPREPPRRPRRSPPPTPCSPTSAACSARSSRGVTGPAHLVGTPTAAPSPSATRSATRAGWPP</sequence>
<dbReference type="InterPro" id="IPR035992">
    <property type="entry name" value="Ricin_B-like_lectins"/>
</dbReference>
<evidence type="ECO:0000313" key="4">
    <source>
        <dbReference type="Proteomes" id="UP001551011"/>
    </source>
</evidence>
<dbReference type="Proteomes" id="UP001551011">
    <property type="component" value="Unassembled WGS sequence"/>
</dbReference>
<keyword evidence="4" id="KW-1185">Reference proteome</keyword>
<feature type="compositionally biased region" description="Low complexity" evidence="1">
    <location>
        <begin position="602"/>
        <end position="616"/>
    </location>
</feature>
<feature type="compositionally biased region" description="Low complexity" evidence="1">
    <location>
        <begin position="357"/>
        <end position="367"/>
    </location>
</feature>
<feature type="region of interest" description="Disordered" evidence="1">
    <location>
        <begin position="272"/>
        <end position="303"/>
    </location>
</feature>
<feature type="region of interest" description="Disordered" evidence="1">
    <location>
        <begin position="331"/>
        <end position="367"/>
    </location>
</feature>
<name>A0ABV3AG02_9ACTN</name>
<dbReference type="EMBL" id="JBFAEG010000023">
    <property type="protein sequence ID" value="MEU5710884.1"/>
    <property type="molecule type" value="Genomic_DNA"/>
</dbReference>
<dbReference type="InterPro" id="IPR000772">
    <property type="entry name" value="Ricin_B_lectin"/>
</dbReference>
<accession>A0ABV3AG02</accession>
<feature type="region of interest" description="Disordered" evidence="1">
    <location>
        <begin position="1"/>
        <end position="21"/>
    </location>
</feature>
<dbReference type="Gene3D" id="2.80.10.50">
    <property type="match status" value="1"/>
</dbReference>
<feature type="region of interest" description="Disordered" evidence="1">
    <location>
        <begin position="501"/>
        <end position="645"/>
    </location>
</feature>
<dbReference type="RefSeq" id="WP_053212030.1">
    <property type="nucleotide sequence ID" value="NZ_JBFAEG010000023.1"/>
</dbReference>
<dbReference type="Pfam" id="PF00652">
    <property type="entry name" value="Ricin_B_lectin"/>
    <property type="match status" value="1"/>
</dbReference>
<protein>
    <submittedName>
        <fullName evidence="3">RICIN domain-containing protein</fullName>
    </submittedName>
</protein>
<evidence type="ECO:0000313" key="3">
    <source>
        <dbReference type="EMBL" id="MEU5710884.1"/>
    </source>
</evidence>
<organism evidence="3 4">
    <name type="scientific">Streptomyces flaveolus</name>
    <dbReference type="NCBI Taxonomy" id="67297"/>
    <lineage>
        <taxon>Bacteria</taxon>
        <taxon>Bacillati</taxon>
        <taxon>Actinomycetota</taxon>
        <taxon>Actinomycetes</taxon>
        <taxon>Kitasatosporales</taxon>
        <taxon>Streptomycetaceae</taxon>
        <taxon>Streptomyces</taxon>
    </lineage>
</organism>
<gene>
    <name evidence="3" type="ORF">AB0H04_29110</name>
</gene>
<comment type="caution">
    <text evidence="3">The sequence shown here is derived from an EMBL/GenBank/DDBJ whole genome shotgun (WGS) entry which is preliminary data.</text>
</comment>